<reference evidence="4 5" key="1">
    <citation type="submission" date="2015-12" db="EMBL/GenBank/DDBJ databases">
        <title>Serinicoccus chungangenesis strain CD08_5 genome sequencing and assembly.</title>
        <authorList>
            <person name="Chander A.M."/>
            <person name="Kaur G."/>
            <person name="Nair G.R."/>
            <person name="Dhawan D.K."/>
            <person name="Kochhar R.K."/>
            <person name="Mayilraj S."/>
            <person name="Bhadada S.K."/>
        </authorList>
    </citation>
    <scope>NUCLEOTIDE SEQUENCE [LARGE SCALE GENOMIC DNA]</scope>
    <source>
        <strain evidence="4 5">CD08_5</strain>
    </source>
</reference>
<dbReference type="GO" id="GO:0020037">
    <property type="term" value="F:heme binding"/>
    <property type="evidence" value="ECO:0007669"/>
    <property type="project" value="TreeGrafter"/>
</dbReference>
<keyword evidence="5" id="KW-1185">Reference proteome</keyword>
<dbReference type="GO" id="GO:0006790">
    <property type="term" value="P:sulfur compound metabolic process"/>
    <property type="evidence" value="ECO:0007669"/>
    <property type="project" value="TreeGrafter"/>
</dbReference>
<dbReference type="Proteomes" id="UP000054837">
    <property type="component" value="Unassembled WGS sequence"/>
</dbReference>
<name>A0A0W8I1B3_9MICO</name>
<evidence type="ECO:0000256" key="1">
    <source>
        <dbReference type="SAM" id="MobiDB-lite"/>
    </source>
</evidence>
<dbReference type="STRING" id="767452.AVL62_09290"/>
<dbReference type="AlphaFoldDB" id="A0A0W8I1B3"/>
<evidence type="ECO:0000313" key="4">
    <source>
        <dbReference type="EMBL" id="KUG51518.1"/>
    </source>
</evidence>
<dbReference type="OrthoDB" id="9795587at2"/>
<dbReference type="Gene3D" id="2.60.40.650">
    <property type="match status" value="1"/>
</dbReference>
<accession>A0A0W8I1B3</accession>
<dbReference type="Pfam" id="PF00174">
    <property type="entry name" value="Oxidored_molyb"/>
    <property type="match status" value="1"/>
</dbReference>
<evidence type="ECO:0000256" key="2">
    <source>
        <dbReference type="SAM" id="Phobius"/>
    </source>
</evidence>
<dbReference type="RefSeq" id="WP_058892415.1">
    <property type="nucleotide sequence ID" value="NZ_LQBL01000032.1"/>
</dbReference>
<organism evidence="4 5">
    <name type="scientific">Serinicoccus chungangensis</name>
    <dbReference type="NCBI Taxonomy" id="767452"/>
    <lineage>
        <taxon>Bacteria</taxon>
        <taxon>Bacillati</taxon>
        <taxon>Actinomycetota</taxon>
        <taxon>Actinomycetes</taxon>
        <taxon>Micrococcales</taxon>
        <taxon>Ornithinimicrobiaceae</taxon>
        <taxon>Serinicoccus</taxon>
    </lineage>
</organism>
<protein>
    <submittedName>
        <fullName evidence="4">Molybdopterin-binding oxidoreductase</fullName>
    </submittedName>
</protein>
<keyword evidence="2" id="KW-0472">Membrane</keyword>
<dbReference type="InterPro" id="IPR014756">
    <property type="entry name" value="Ig_E-set"/>
</dbReference>
<feature type="transmembrane region" description="Helical" evidence="2">
    <location>
        <begin position="122"/>
        <end position="146"/>
    </location>
</feature>
<dbReference type="SUPFAM" id="SSF81296">
    <property type="entry name" value="E set domains"/>
    <property type="match status" value="1"/>
</dbReference>
<keyword evidence="2" id="KW-1133">Transmembrane helix</keyword>
<dbReference type="PANTHER" id="PTHR19372">
    <property type="entry name" value="SULFITE REDUCTASE"/>
    <property type="match status" value="1"/>
</dbReference>
<dbReference type="PANTHER" id="PTHR19372:SF7">
    <property type="entry name" value="SULFITE OXIDASE, MITOCHONDRIAL"/>
    <property type="match status" value="1"/>
</dbReference>
<dbReference type="InterPro" id="IPR036374">
    <property type="entry name" value="OxRdtase_Mopterin-bd_sf"/>
</dbReference>
<evidence type="ECO:0000259" key="3">
    <source>
        <dbReference type="Pfam" id="PF00174"/>
    </source>
</evidence>
<dbReference type="Gene3D" id="3.90.420.10">
    <property type="entry name" value="Oxidoreductase, molybdopterin-binding domain"/>
    <property type="match status" value="1"/>
</dbReference>
<dbReference type="SUPFAM" id="SSF56524">
    <property type="entry name" value="Oxidoreductase molybdopterin-binding domain"/>
    <property type="match status" value="1"/>
</dbReference>
<sequence length="507" mass="52373">MTTTSPSRGRRAAGAASGLLAGGAGVLAGEGLAQVLDVTGPVVAVGNRAVDLTPRPLKEWAISTFGQADKAVLLGGVLVTLVVLLLALGWVGVRRRLVALVGVALLVSLAGAAMVLDPAQGGGALAVAASVAGMLLVGVGGLAWLLSALPARAGQGSGLDRRRFLVATSSVAALGAAGGATRTLAGETGTGGVDLPAPALAADPVPDGVTFDVDGLTPHVTPTPDFYRVDTALQVPTVDAGSHVLRITGMVDRPLELSLADLLARDLVERRITLTCVSNEVGGDLLGTATWLGIPVRELLAEAGVQDGADAVRSVSVDGYTAGTPLEVLTDEREALLAVGMNGGPLPAEHGHPLRMVTPGLYGYVSATKWLTELEVTRFADFTAYWTDRGYAAKAPIKLSSRIDVPGSFAQLEAGDVTVAGVAWAQTVGIERVQVRADEGEWQDAELGVEDSDQTWRAWRWTWSAEPGSHRLEVRATDRAGQTQTSRREPIAPDGSTGWHNVTVSVS</sequence>
<feature type="transmembrane region" description="Helical" evidence="2">
    <location>
        <begin position="71"/>
        <end position="90"/>
    </location>
</feature>
<feature type="region of interest" description="Disordered" evidence="1">
    <location>
        <begin position="477"/>
        <end position="507"/>
    </location>
</feature>
<gene>
    <name evidence="4" type="ORF">AVL62_09290</name>
</gene>
<comment type="caution">
    <text evidence="4">The sequence shown here is derived from an EMBL/GenBank/DDBJ whole genome shotgun (WGS) entry which is preliminary data.</text>
</comment>
<feature type="domain" description="Oxidoreductase molybdopterin-binding" evidence="3">
    <location>
        <begin position="233"/>
        <end position="385"/>
    </location>
</feature>
<dbReference type="EMBL" id="LQBL01000032">
    <property type="protein sequence ID" value="KUG51518.1"/>
    <property type="molecule type" value="Genomic_DNA"/>
</dbReference>
<keyword evidence="2" id="KW-0812">Transmembrane</keyword>
<evidence type="ECO:0000313" key="5">
    <source>
        <dbReference type="Proteomes" id="UP000054837"/>
    </source>
</evidence>
<proteinExistence type="predicted"/>
<feature type="transmembrane region" description="Helical" evidence="2">
    <location>
        <begin position="97"/>
        <end position="116"/>
    </location>
</feature>
<dbReference type="InterPro" id="IPR000572">
    <property type="entry name" value="OxRdtase_Mopterin-bd_dom"/>
</dbReference>
<feature type="compositionally biased region" description="Polar residues" evidence="1">
    <location>
        <begin position="498"/>
        <end position="507"/>
    </location>
</feature>
<dbReference type="GO" id="GO:0043546">
    <property type="term" value="F:molybdopterin cofactor binding"/>
    <property type="evidence" value="ECO:0007669"/>
    <property type="project" value="TreeGrafter"/>
</dbReference>
<dbReference type="GO" id="GO:0008482">
    <property type="term" value="F:sulfite oxidase activity"/>
    <property type="evidence" value="ECO:0007669"/>
    <property type="project" value="TreeGrafter"/>
</dbReference>